<feature type="transmembrane region" description="Helical" evidence="1">
    <location>
        <begin position="6"/>
        <end position="22"/>
    </location>
</feature>
<reference evidence="2" key="2">
    <citation type="journal article" date="2024" name="Plant">
        <title>Genomic evolution and insights into agronomic trait innovations of Sesamum species.</title>
        <authorList>
            <person name="Miao H."/>
            <person name="Wang L."/>
            <person name="Qu L."/>
            <person name="Liu H."/>
            <person name="Sun Y."/>
            <person name="Le M."/>
            <person name="Wang Q."/>
            <person name="Wei S."/>
            <person name="Zheng Y."/>
            <person name="Lin W."/>
            <person name="Duan Y."/>
            <person name="Cao H."/>
            <person name="Xiong S."/>
            <person name="Wang X."/>
            <person name="Wei L."/>
            <person name="Li C."/>
            <person name="Ma Q."/>
            <person name="Ju M."/>
            <person name="Zhao R."/>
            <person name="Li G."/>
            <person name="Mu C."/>
            <person name="Tian Q."/>
            <person name="Mei H."/>
            <person name="Zhang T."/>
            <person name="Gao T."/>
            <person name="Zhang H."/>
        </authorList>
    </citation>
    <scope>NUCLEOTIDE SEQUENCE</scope>
    <source>
        <strain evidence="2">G02</strain>
    </source>
</reference>
<evidence type="ECO:0000256" key="1">
    <source>
        <dbReference type="SAM" id="Phobius"/>
    </source>
</evidence>
<keyword evidence="1" id="KW-0472">Membrane</keyword>
<comment type="caution">
    <text evidence="2">The sequence shown here is derived from an EMBL/GenBank/DDBJ whole genome shotgun (WGS) entry which is preliminary data.</text>
</comment>
<proteinExistence type="predicted"/>
<protein>
    <submittedName>
        <fullName evidence="2">Uncharacterized protein</fullName>
    </submittedName>
</protein>
<accession>A0AAW2NBN3</accession>
<sequence>MAVSSVYITAPAAAAVGLYLFARNLPRNLAGGGGEGMRRPNSRAAEVKKADVKVGAEPKLAPEFDGLCCFETIVGR</sequence>
<name>A0AAW2NBN3_SESRA</name>
<gene>
    <name evidence="2" type="ORF">Sradi_4609500</name>
</gene>
<dbReference type="AlphaFoldDB" id="A0AAW2NBN3"/>
<reference evidence="2" key="1">
    <citation type="submission" date="2020-06" db="EMBL/GenBank/DDBJ databases">
        <authorList>
            <person name="Li T."/>
            <person name="Hu X."/>
            <person name="Zhang T."/>
            <person name="Song X."/>
            <person name="Zhang H."/>
            <person name="Dai N."/>
            <person name="Sheng W."/>
            <person name="Hou X."/>
            <person name="Wei L."/>
        </authorList>
    </citation>
    <scope>NUCLEOTIDE SEQUENCE</scope>
    <source>
        <strain evidence="2">G02</strain>
        <tissue evidence="2">Leaf</tissue>
    </source>
</reference>
<keyword evidence="1" id="KW-1133">Transmembrane helix</keyword>
<evidence type="ECO:0000313" key="2">
    <source>
        <dbReference type="EMBL" id="KAL0340927.1"/>
    </source>
</evidence>
<dbReference type="EMBL" id="JACGWJ010000020">
    <property type="protein sequence ID" value="KAL0340927.1"/>
    <property type="molecule type" value="Genomic_DNA"/>
</dbReference>
<organism evidence="2">
    <name type="scientific">Sesamum radiatum</name>
    <name type="common">Black benniseed</name>
    <dbReference type="NCBI Taxonomy" id="300843"/>
    <lineage>
        <taxon>Eukaryota</taxon>
        <taxon>Viridiplantae</taxon>
        <taxon>Streptophyta</taxon>
        <taxon>Embryophyta</taxon>
        <taxon>Tracheophyta</taxon>
        <taxon>Spermatophyta</taxon>
        <taxon>Magnoliopsida</taxon>
        <taxon>eudicotyledons</taxon>
        <taxon>Gunneridae</taxon>
        <taxon>Pentapetalae</taxon>
        <taxon>asterids</taxon>
        <taxon>lamiids</taxon>
        <taxon>Lamiales</taxon>
        <taxon>Pedaliaceae</taxon>
        <taxon>Sesamum</taxon>
    </lineage>
</organism>
<keyword evidence="1" id="KW-0812">Transmembrane</keyword>